<keyword evidence="5" id="KW-1185">Reference proteome</keyword>
<comment type="caution">
    <text evidence="4">The sequence shown here is derived from an EMBL/GenBank/DDBJ whole genome shotgun (WGS) entry which is preliminary data.</text>
</comment>
<dbReference type="PRINTS" id="PR01217">
    <property type="entry name" value="PRICHEXTENSN"/>
</dbReference>
<dbReference type="CDD" id="cd22191">
    <property type="entry name" value="DPBB_RlpA_EXP_N-like"/>
    <property type="match status" value="1"/>
</dbReference>
<sequence>MKTAAIASAVFVAAVTAQPHGHGHQHKHAARAIVTKTEWVTEIQYVTELVDSTTTLWITPGQAPAPTAASIKGNFFEPPSPLPQAPPTSAAAPPPPPPPPPPPQPNTVYQPAPPPPNAPAPPPNAPAPPAPAPPPPPPPSPPQQPPPANGGGQYQGDITYFAVGLGSCGFDDSGKDNAMNIVALAGALYAEKGNLCNRNIVIHGNGKSVTAQVRDKCPPCTVGSIDVSEKVYKELWGSLDSGRMPVEWSFVD</sequence>
<organism evidence="4 5">
    <name type="scientific">Tolypocladium capitatum</name>
    <dbReference type="NCBI Taxonomy" id="45235"/>
    <lineage>
        <taxon>Eukaryota</taxon>
        <taxon>Fungi</taxon>
        <taxon>Dikarya</taxon>
        <taxon>Ascomycota</taxon>
        <taxon>Pezizomycotina</taxon>
        <taxon>Sordariomycetes</taxon>
        <taxon>Hypocreomycetidae</taxon>
        <taxon>Hypocreales</taxon>
        <taxon>Ophiocordycipitaceae</taxon>
        <taxon>Tolypocladium</taxon>
    </lineage>
</organism>
<evidence type="ECO:0000256" key="3">
    <source>
        <dbReference type="SAM" id="SignalP"/>
    </source>
</evidence>
<reference evidence="4 5" key="1">
    <citation type="submission" date="2017-08" db="EMBL/GenBank/DDBJ databases">
        <title>Harnessing the power of phylogenomics to disentangle the directionality and signatures of interkingdom host jumping in the parasitic fungal genus Tolypocladium.</title>
        <authorList>
            <person name="Quandt C.A."/>
            <person name="Patterson W."/>
            <person name="Spatafora J.W."/>
        </authorList>
    </citation>
    <scope>NUCLEOTIDE SEQUENCE [LARGE SCALE GENOMIC DNA]</scope>
    <source>
        <strain evidence="4 5">CBS 113982</strain>
    </source>
</reference>
<dbReference type="OrthoDB" id="623670at2759"/>
<accession>A0A2K3QD12</accession>
<feature type="compositionally biased region" description="Pro residues" evidence="2">
    <location>
        <begin position="78"/>
        <end position="148"/>
    </location>
</feature>
<evidence type="ECO:0000256" key="1">
    <source>
        <dbReference type="ARBA" id="ARBA00022729"/>
    </source>
</evidence>
<evidence type="ECO:0000313" key="4">
    <source>
        <dbReference type="EMBL" id="PNY25413.1"/>
    </source>
</evidence>
<dbReference type="PANTHER" id="PTHR31836:SF28">
    <property type="entry name" value="SRCR DOMAIN-CONTAINING PROTEIN-RELATED"/>
    <property type="match status" value="1"/>
</dbReference>
<evidence type="ECO:0000313" key="5">
    <source>
        <dbReference type="Proteomes" id="UP000236621"/>
    </source>
</evidence>
<protein>
    <recommendedName>
        <fullName evidence="6">Allergen Asp f 7</fullName>
    </recommendedName>
</protein>
<dbReference type="Gene3D" id="2.40.40.10">
    <property type="entry name" value="RlpA-like domain"/>
    <property type="match status" value="1"/>
</dbReference>
<dbReference type="Proteomes" id="UP000236621">
    <property type="component" value="Unassembled WGS sequence"/>
</dbReference>
<feature type="signal peptide" evidence="3">
    <location>
        <begin position="1"/>
        <end position="17"/>
    </location>
</feature>
<dbReference type="SUPFAM" id="SSF50685">
    <property type="entry name" value="Barwin-like endoglucanases"/>
    <property type="match status" value="1"/>
</dbReference>
<dbReference type="AlphaFoldDB" id="A0A2K3QD12"/>
<keyword evidence="1 3" id="KW-0732">Signal</keyword>
<dbReference type="STRING" id="45235.A0A2K3QD12"/>
<evidence type="ECO:0000256" key="2">
    <source>
        <dbReference type="SAM" id="MobiDB-lite"/>
    </source>
</evidence>
<dbReference type="InterPro" id="IPR036908">
    <property type="entry name" value="RlpA-like_sf"/>
</dbReference>
<feature type="region of interest" description="Disordered" evidence="2">
    <location>
        <begin position="68"/>
        <end position="155"/>
    </location>
</feature>
<proteinExistence type="predicted"/>
<dbReference type="InterPro" id="IPR051477">
    <property type="entry name" value="Expansin_CellWall"/>
</dbReference>
<evidence type="ECO:0008006" key="6">
    <source>
        <dbReference type="Google" id="ProtNLM"/>
    </source>
</evidence>
<name>A0A2K3QD12_9HYPO</name>
<dbReference type="PANTHER" id="PTHR31836">
    <property type="match status" value="1"/>
</dbReference>
<dbReference type="EMBL" id="NRSZ01000756">
    <property type="protein sequence ID" value="PNY25413.1"/>
    <property type="molecule type" value="Genomic_DNA"/>
</dbReference>
<gene>
    <name evidence="4" type="ORF">TCAP_04662</name>
</gene>
<feature type="chain" id="PRO_5014413772" description="Allergen Asp f 7" evidence="3">
    <location>
        <begin position="18"/>
        <end position="252"/>
    </location>
</feature>